<evidence type="ECO:0000256" key="2">
    <source>
        <dbReference type="SAM" id="MobiDB-lite"/>
    </source>
</evidence>
<dbReference type="Gene3D" id="3.40.50.1820">
    <property type="entry name" value="alpha/beta hydrolase"/>
    <property type="match status" value="1"/>
</dbReference>
<dbReference type="SUPFAM" id="SSF53474">
    <property type="entry name" value="alpha/beta-Hydrolases"/>
    <property type="match status" value="1"/>
</dbReference>
<evidence type="ECO:0000313" key="5">
    <source>
        <dbReference type="Proteomes" id="UP000789405"/>
    </source>
</evidence>
<dbReference type="PANTHER" id="PTHR10794:SF63">
    <property type="entry name" value="ALPHA_BETA HYDROLASE 1, ISOFORM A"/>
    <property type="match status" value="1"/>
</dbReference>
<dbReference type="PANTHER" id="PTHR10794">
    <property type="entry name" value="ABHYDROLASE DOMAIN-CONTAINING PROTEIN"/>
    <property type="match status" value="1"/>
</dbReference>
<proteinExistence type="inferred from homology"/>
<dbReference type="GO" id="GO:0008126">
    <property type="term" value="F:acetylesterase activity"/>
    <property type="evidence" value="ECO:0007669"/>
    <property type="project" value="TreeGrafter"/>
</dbReference>
<dbReference type="GO" id="GO:0047372">
    <property type="term" value="F:monoacylglycerol lipase activity"/>
    <property type="evidence" value="ECO:0007669"/>
    <property type="project" value="TreeGrafter"/>
</dbReference>
<sequence>MFPFLGSPVKIYSNPETVKINVRNKETKEINEIKLLDYVSQKCPSLVGKNAVYYPTFWLLSGHLQTAYAAFANFDGIHLINYERQLVETPDGGQIAVDWTPPISQKPFDNTPTIVVLHGLTGGSHESYIRCLLEVLITPPHNYRAVVINFRGCAESQITSPRLYSAGVTDDLRTCLRYVQKCIPDSPLIAVGFSMGANVLYLGEEGENTPLIAAVSVGNPFDLVGGCRALARSYLGKYVYSPSMANNLKVCLKRHEHIMKQEKKINISNAMLSRSIREFDSRITSKCFGYETVDHYYRDASSYFYVTKVRVPLLCLNAEDDPIVPTECLPFDETIWCIKPLSEFCIAIFEANDPNVGPKAILKTSEDTSSSEESTAVDSN</sequence>
<dbReference type="GO" id="GO:0051792">
    <property type="term" value="P:medium-chain fatty acid biosynthetic process"/>
    <property type="evidence" value="ECO:0007669"/>
    <property type="project" value="TreeGrafter"/>
</dbReference>
<name>A0A9N9I501_9GLOM</name>
<comment type="similarity">
    <text evidence="1">Belongs to the AB hydrolase superfamily. AB hydrolase 4 family.</text>
</comment>
<dbReference type="InterPro" id="IPR050960">
    <property type="entry name" value="AB_hydrolase_4_sf"/>
</dbReference>
<evidence type="ECO:0000256" key="1">
    <source>
        <dbReference type="ARBA" id="ARBA00010884"/>
    </source>
</evidence>
<feature type="region of interest" description="Disordered" evidence="2">
    <location>
        <begin position="360"/>
        <end position="380"/>
    </location>
</feature>
<dbReference type="Proteomes" id="UP000789405">
    <property type="component" value="Unassembled WGS sequence"/>
</dbReference>
<reference evidence="4" key="1">
    <citation type="submission" date="2021-06" db="EMBL/GenBank/DDBJ databases">
        <authorList>
            <person name="Kallberg Y."/>
            <person name="Tangrot J."/>
            <person name="Rosling A."/>
        </authorList>
    </citation>
    <scope>NUCLEOTIDE SEQUENCE</scope>
    <source>
        <strain evidence="4">MA453B</strain>
    </source>
</reference>
<evidence type="ECO:0000313" key="4">
    <source>
        <dbReference type="EMBL" id="CAG8720655.1"/>
    </source>
</evidence>
<organism evidence="4 5">
    <name type="scientific">Dentiscutata erythropus</name>
    <dbReference type="NCBI Taxonomy" id="1348616"/>
    <lineage>
        <taxon>Eukaryota</taxon>
        <taxon>Fungi</taxon>
        <taxon>Fungi incertae sedis</taxon>
        <taxon>Mucoromycota</taxon>
        <taxon>Glomeromycotina</taxon>
        <taxon>Glomeromycetes</taxon>
        <taxon>Diversisporales</taxon>
        <taxon>Gigasporaceae</taxon>
        <taxon>Dentiscutata</taxon>
    </lineage>
</organism>
<comment type="caution">
    <text evidence="4">The sequence shown here is derived from an EMBL/GenBank/DDBJ whole genome shotgun (WGS) entry which is preliminary data.</text>
</comment>
<dbReference type="OrthoDB" id="5954035at2759"/>
<dbReference type="Pfam" id="PF00561">
    <property type="entry name" value="Abhydrolase_1"/>
    <property type="match status" value="1"/>
</dbReference>
<protein>
    <submittedName>
        <fullName evidence="4">28159_t:CDS:1</fullName>
    </submittedName>
</protein>
<keyword evidence="5" id="KW-1185">Reference proteome</keyword>
<dbReference type="AlphaFoldDB" id="A0A9N9I501"/>
<dbReference type="GO" id="GO:0051793">
    <property type="term" value="P:medium-chain fatty acid catabolic process"/>
    <property type="evidence" value="ECO:0007669"/>
    <property type="project" value="TreeGrafter"/>
</dbReference>
<feature type="domain" description="AB hydrolase-1" evidence="3">
    <location>
        <begin position="112"/>
        <end position="199"/>
    </location>
</feature>
<dbReference type="InterPro" id="IPR029058">
    <property type="entry name" value="AB_hydrolase_fold"/>
</dbReference>
<dbReference type="InterPro" id="IPR000073">
    <property type="entry name" value="AB_hydrolase_1"/>
</dbReference>
<evidence type="ECO:0000259" key="3">
    <source>
        <dbReference type="Pfam" id="PF00561"/>
    </source>
</evidence>
<gene>
    <name evidence="4" type="ORF">DERYTH_LOCUS14298</name>
</gene>
<accession>A0A9N9I501</accession>
<dbReference type="EMBL" id="CAJVPY010010662">
    <property type="protein sequence ID" value="CAG8720655.1"/>
    <property type="molecule type" value="Genomic_DNA"/>
</dbReference>